<comment type="catalytic activity">
    <reaction evidence="1">
        <text>ATP + protein L-histidine = ADP + protein N-phospho-L-histidine.</text>
        <dbReference type="EC" id="2.7.13.3"/>
    </reaction>
</comment>
<dbReference type="Gene3D" id="3.30.565.10">
    <property type="entry name" value="Histidine kinase-like ATPase, C-terminal domain"/>
    <property type="match status" value="1"/>
</dbReference>
<evidence type="ECO:0000313" key="6">
    <source>
        <dbReference type="Proteomes" id="UP000326169"/>
    </source>
</evidence>
<sequence>MSDFSVATLSEILASEALIGDRSRYSHQKAEADWYGAIRSLNQFLELNPPRYPRISSTNDNQLISDIPPPYSHRGYVISGPSPVLMNPRLASDFTTLILTCESQFGSVGSVWGKQRGFRLLPASHNGDIPVCAEKINQLPFQSAFPLSGDDPLMGERFCLVLTAEFSLVMVLGVNPANDPAFLFSFDPDLVKRSLLLLRQRMVKQSSTVPSHDHHYITQLDAIASQFPPVAPHYQTVMQFSRLLLQNSALPCDRPTQPKTNPSETVVVPQSSENLLTVGSSVGTDYTIRQSQAELLQAIAHEVRTPLTTILTLTRLLLKRPNFDPDVVRKRLESIDRECSIQIDRFNLIFRAVELEMSPNPPQSCEIPTTAGVELTTMCLADVFQNGLPRWQKQASGRNHTLEVILPKQLPSVVSDPTLLDQMLTGAIENFTRSLPSGSHIKVGVRLAGQLLKLQLESHSHNDTHSPFTVAPKSPLKSIGPVLMVQPETGSLSLNINVTKNLFQALGGKLVVRQRPQQGKVMTIFLPVQVR</sequence>
<dbReference type="Proteomes" id="UP000326169">
    <property type="component" value="Unassembled WGS sequence"/>
</dbReference>
<dbReference type="SUPFAM" id="SSF47384">
    <property type="entry name" value="Homodimeric domain of signal transducing histidine kinase"/>
    <property type="match status" value="1"/>
</dbReference>
<dbReference type="InterPro" id="IPR005467">
    <property type="entry name" value="His_kinase_dom"/>
</dbReference>
<dbReference type="SMART" id="SM00388">
    <property type="entry name" value="HisKA"/>
    <property type="match status" value="1"/>
</dbReference>
<protein>
    <recommendedName>
        <fullName evidence="2">histidine kinase</fullName>
        <ecNumber evidence="2">2.7.13.3</ecNumber>
    </recommendedName>
</protein>
<dbReference type="Gene3D" id="1.10.287.130">
    <property type="match status" value="1"/>
</dbReference>
<dbReference type="Pfam" id="PF00512">
    <property type="entry name" value="HisKA"/>
    <property type="match status" value="1"/>
</dbReference>
<keyword evidence="6" id="KW-1185">Reference proteome</keyword>
<dbReference type="GeneID" id="301683306"/>
<evidence type="ECO:0000259" key="4">
    <source>
        <dbReference type="PROSITE" id="PS50109"/>
    </source>
</evidence>
<dbReference type="EMBL" id="BIMW01000097">
    <property type="protein sequence ID" value="GCE94407.1"/>
    <property type="molecule type" value="Genomic_DNA"/>
</dbReference>
<feature type="domain" description="Histidine kinase" evidence="4">
    <location>
        <begin position="298"/>
        <end position="530"/>
    </location>
</feature>
<dbReference type="EC" id="2.7.13.3" evidence="2"/>
<evidence type="ECO:0000256" key="1">
    <source>
        <dbReference type="ARBA" id="ARBA00000085"/>
    </source>
</evidence>
<organism evidence="5 6">
    <name type="scientific">Limnospira platensis NIES-46</name>
    <dbReference type="NCBI Taxonomy" id="1236695"/>
    <lineage>
        <taxon>Bacteria</taxon>
        <taxon>Bacillati</taxon>
        <taxon>Cyanobacteriota</taxon>
        <taxon>Cyanophyceae</taxon>
        <taxon>Oscillatoriophycideae</taxon>
        <taxon>Oscillatoriales</taxon>
        <taxon>Sirenicapillariaceae</taxon>
        <taxon>Limnospira</taxon>
    </lineage>
</organism>
<evidence type="ECO:0000256" key="3">
    <source>
        <dbReference type="ARBA" id="ARBA00022777"/>
    </source>
</evidence>
<evidence type="ECO:0000313" key="5">
    <source>
        <dbReference type="EMBL" id="GCE94407.1"/>
    </source>
</evidence>
<dbReference type="PROSITE" id="PS50109">
    <property type="entry name" value="HIS_KIN"/>
    <property type="match status" value="1"/>
</dbReference>
<comment type="caution">
    <text evidence="5">The sequence shown here is derived from an EMBL/GenBank/DDBJ whole genome shotgun (WGS) entry which is preliminary data.</text>
</comment>
<dbReference type="PANTHER" id="PTHR45569">
    <property type="entry name" value="SENSOR PROTEIN KDPD"/>
    <property type="match status" value="1"/>
</dbReference>
<dbReference type="PANTHER" id="PTHR45569:SF1">
    <property type="entry name" value="SENSOR PROTEIN KDPD"/>
    <property type="match status" value="1"/>
</dbReference>
<accession>A0A5M3T696</accession>
<dbReference type="GO" id="GO:0016301">
    <property type="term" value="F:kinase activity"/>
    <property type="evidence" value="ECO:0007669"/>
    <property type="project" value="UniProtKB-KW"/>
</dbReference>
<gene>
    <name evidence="5" type="ORF">NIES46_24620</name>
</gene>
<dbReference type="InterPro" id="IPR036890">
    <property type="entry name" value="HATPase_C_sf"/>
</dbReference>
<dbReference type="RefSeq" id="WP_006618322.1">
    <property type="nucleotide sequence ID" value="NZ_BIMW01000097.1"/>
</dbReference>
<dbReference type="InterPro" id="IPR036097">
    <property type="entry name" value="HisK_dim/P_sf"/>
</dbReference>
<reference evidence="5 6" key="1">
    <citation type="journal article" date="2019" name="J Genomics">
        <title>The Draft Genome of a Hydrogen-producing Cyanobacterium, Arthrospira platensis NIES-46.</title>
        <authorList>
            <person name="Suzuki S."/>
            <person name="Yamaguchi H."/>
            <person name="Kawachi M."/>
        </authorList>
    </citation>
    <scope>NUCLEOTIDE SEQUENCE [LARGE SCALE GENOMIC DNA]</scope>
    <source>
        <strain evidence="5 6">NIES-46</strain>
    </source>
</reference>
<evidence type="ECO:0000256" key="2">
    <source>
        <dbReference type="ARBA" id="ARBA00012438"/>
    </source>
</evidence>
<dbReference type="InterPro" id="IPR003661">
    <property type="entry name" value="HisK_dim/P_dom"/>
</dbReference>
<name>A0A5M3T696_LIMPL</name>
<keyword evidence="3 5" id="KW-0418">Kinase</keyword>
<keyword evidence="3 5" id="KW-0808">Transferase</keyword>
<proteinExistence type="predicted"/>
<dbReference type="SUPFAM" id="SSF55874">
    <property type="entry name" value="ATPase domain of HSP90 chaperone/DNA topoisomerase II/histidine kinase"/>
    <property type="match status" value="1"/>
</dbReference>
<dbReference type="InterPro" id="IPR052023">
    <property type="entry name" value="Histidine_kinase_KdpD"/>
</dbReference>